<dbReference type="SUPFAM" id="SSF88697">
    <property type="entry name" value="PUA domain-like"/>
    <property type="match status" value="1"/>
</dbReference>
<dbReference type="InterPro" id="IPR015947">
    <property type="entry name" value="PUA-like_sf"/>
</dbReference>
<evidence type="ECO:0000313" key="2">
    <source>
        <dbReference type="EMBL" id="KKM91196.1"/>
    </source>
</evidence>
<dbReference type="EMBL" id="LAZR01006568">
    <property type="protein sequence ID" value="KKM91196.1"/>
    <property type="molecule type" value="Genomic_DNA"/>
</dbReference>
<dbReference type="Pfam" id="PF04266">
    <property type="entry name" value="ASCH"/>
    <property type="match status" value="1"/>
</dbReference>
<proteinExistence type="predicted"/>
<dbReference type="AlphaFoldDB" id="A0A0F9LVR9"/>
<accession>A0A0F9LVR9</accession>
<dbReference type="InterPro" id="IPR007374">
    <property type="entry name" value="ASCH_domain"/>
</dbReference>
<organism evidence="2">
    <name type="scientific">marine sediment metagenome</name>
    <dbReference type="NCBI Taxonomy" id="412755"/>
    <lineage>
        <taxon>unclassified sequences</taxon>
        <taxon>metagenomes</taxon>
        <taxon>ecological metagenomes</taxon>
    </lineage>
</organism>
<sequence>MKKLLVASDLFPAVVSGEKRITIRPDYRDFEPGDVIRIENAEDSDQFVERTVFEVLKFFRACMIPSRYIKEDGFGSDVEMYDVMQRFYSDFNELSPVTVIYWSLPL</sequence>
<comment type="caution">
    <text evidence="2">The sequence shown here is derived from an EMBL/GenBank/DDBJ whole genome shotgun (WGS) entry which is preliminary data.</text>
</comment>
<dbReference type="SMART" id="SM01022">
    <property type="entry name" value="ASCH"/>
    <property type="match status" value="1"/>
</dbReference>
<reference evidence="2" key="1">
    <citation type="journal article" date="2015" name="Nature">
        <title>Complex archaea that bridge the gap between prokaryotes and eukaryotes.</title>
        <authorList>
            <person name="Spang A."/>
            <person name="Saw J.H."/>
            <person name="Jorgensen S.L."/>
            <person name="Zaremba-Niedzwiedzka K."/>
            <person name="Martijn J."/>
            <person name="Lind A.E."/>
            <person name="van Eijk R."/>
            <person name="Schleper C."/>
            <person name="Guy L."/>
            <person name="Ettema T.J."/>
        </authorList>
    </citation>
    <scope>NUCLEOTIDE SEQUENCE</scope>
</reference>
<name>A0A0F9LVR9_9ZZZZ</name>
<feature type="domain" description="ASCH" evidence="1">
    <location>
        <begin position="4"/>
        <end position="106"/>
    </location>
</feature>
<dbReference type="Gene3D" id="2.30.130.30">
    <property type="entry name" value="Hypothetical protein"/>
    <property type="match status" value="1"/>
</dbReference>
<protein>
    <recommendedName>
        <fullName evidence="1">ASCH domain-containing protein</fullName>
    </recommendedName>
</protein>
<evidence type="ECO:0000259" key="1">
    <source>
        <dbReference type="SMART" id="SM01022"/>
    </source>
</evidence>
<gene>
    <name evidence="2" type="ORF">LCGC14_1230880</name>
</gene>